<accession>A0ABQ8EXR5</accession>
<protein>
    <submittedName>
        <fullName evidence="1">Uncharacterized protein</fullName>
    </submittedName>
</protein>
<name>A0ABQ8EXR5_9FUNG</name>
<dbReference type="EMBL" id="JAFCIX010000532">
    <property type="protein sequence ID" value="KAH6588187.1"/>
    <property type="molecule type" value="Genomic_DNA"/>
</dbReference>
<evidence type="ECO:0000313" key="2">
    <source>
        <dbReference type="Proteomes" id="UP001648503"/>
    </source>
</evidence>
<organism evidence="1 2">
    <name type="scientific">Batrachochytrium salamandrivorans</name>
    <dbReference type="NCBI Taxonomy" id="1357716"/>
    <lineage>
        <taxon>Eukaryota</taxon>
        <taxon>Fungi</taxon>
        <taxon>Fungi incertae sedis</taxon>
        <taxon>Chytridiomycota</taxon>
        <taxon>Chytridiomycota incertae sedis</taxon>
        <taxon>Chytridiomycetes</taxon>
        <taxon>Rhizophydiales</taxon>
        <taxon>Rhizophydiales incertae sedis</taxon>
        <taxon>Batrachochytrium</taxon>
    </lineage>
</organism>
<comment type="caution">
    <text evidence="1">The sequence shown here is derived from an EMBL/GenBank/DDBJ whole genome shotgun (WGS) entry which is preliminary data.</text>
</comment>
<reference evidence="1 2" key="1">
    <citation type="submission" date="2021-02" db="EMBL/GenBank/DDBJ databases">
        <title>Variation within the Batrachochytrium salamandrivorans European outbreak.</title>
        <authorList>
            <person name="Kelly M."/>
            <person name="Pasmans F."/>
            <person name="Shea T.P."/>
            <person name="Munoz J.F."/>
            <person name="Carranza S."/>
            <person name="Cuomo C.A."/>
            <person name="Martel A."/>
        </authorList>
    </citation>
    <scope>NUCLEOTIDE SEQUENCE [LARGE SCALE GENOMIC DNA]</scope>
    <source>
        <strain evidence="1 2">AMFP18/2</strain>
    </source>
</reference>
<evidence type="ECO:0000313" key="1">
    <source>
        <dbReference type="EMBL" id="KAH6588187.1"/>
    </source>
</evidence>
<proteinExistence type="predicted"/>
<sequence>MASVGAAVSNTAPNPLLPSIVGQGLSTLFSQAGGLENALSKLAIALSSIPLGDQSALLPALHQLKQRLFRNQSDHSQYIQWAFPTLAVHTIQLPIESAITDVVDLNLKSPVTQALTNMLIFCLEQDFDGSKAQQAFLTILAQFRINSGNSLVVQQLWMIPFVVFSLPHSMMLQLHTALISNFATYGNITLSALSKTTGQTSFEPSPFSQFLTQIFEKMAILFPDILMRKICEIVSVYKTDVLQASTLVDPTKASRHVMAYLVTVCILSPSTWKVCETQILKLVFYEELTRLVLMESTFGFSVFQAISSSTSDLLLNLFFHTLRDHRSTLKFLVGLCNWCTSIKDDIDAGADNSVRETANIDLLRDLELLFSNWYRMACDTWIFLPRSSPVNGSDASPIVTGDHSNPFYSSKECVAIMASMNIDRSLNARQGQLAVLVGLHMDMEQLSNFLSQEHFFWTFDDRVAFFFVQIYPDLPIHILSFALSSRCFLSVSTSTTETKSIIAALGNSLRNQDGMVLLRHLLTSLGHKSHFLAGNVKFADYQLPKGGVATNALNTSTDRSLGIYLHSNAMFFGTRYKLEPCHSFILGVDVFNQALPYYMNQQPLPVAEAHMAYAMDYFSSVSHIPTFFQRILRKAFHEKTALTRGMVSSSTKANHPSLKLTDMLMMCSLHTSSISALMDCMSYEIFRTRNDPLSLFSKYPWLWNLCGSLAKAANSEPGYRIVMLEHLSRSIVVALRRYWSLRPTQRTIDSPLQLNCTKRQLELLSCIYSNIITEATSVLWSCIWLMDHLNGEQTVNLLDIWMEIARAVTNSRQMDPLKDSRLPGWILQAAALWKSAVLFTDDEWLLAMASAVLRTSNSNTKHNIAR</sequence>
<keyword evidence="2" id="KW-1185">Reference proteome</keyword>
<gene>
    <name evidence="1" type="ORF">BASA50_010868</name>
</gene>
<dbReference type="Proteomes" id="UP001648503">
    <property type="component" value="Unassembled WGS sequence"/>
</dbReference>